<organism evidence="1 2">
    <name type="scientific">Seminavis robusta</name>
    <dbReference type="NCBI Taxonomy" id="568900"/>
    <lineage>
        <taxon>Eukaryota</taxon>
        <taxon>Sar</taxon>
        <taxon>Stramenopiles</taxon>
        <taxon>Ochrophyta</taxon>
        <taxon>Bacillariophyta</taxon>
        <taxon>Bacillariophyceae</taxon>
        <taxon>Bacillariophycidae</taxon>
        <taxon>Naviculales</taxon>
        <taxon>Naviculaceae</taxon>
        <taxon>Seminavis</taxon>
    </lineage>
</organism>
<dbReference type="OrthoDB" id="47235at2759"/>
<gene>
    <name evidence="1" type="ORF">SEMRO_1991_G309800.1</name>
</gene>
<evidence type="ECO:0000313" key="2">
    <source>
        <dbReference type="Proteomes" id="UP001153069"/>
    </source>
</evidence>
<name>A0A9N8HVR4_9STRA</name>
<protein>
    <submittedName>
        <fullName evidence="1">Uncharacterized protein</fullName>
    </submittedName>
</protein>
<sequence>MASIRPRNRITNIFSGVCNRAAAQLESLSEETFVIRPQPPQQEQQKYTASFLRQQKEIEDQIMTRNAQKAEEEARRRCLEVIRNHLISYLETTPPEQATFEEWLAVLHPDNVKMGVLDSRFQIPGNPWATVFEEEIAMRTKPIKPILQRSISRAMAA</sequence>
<comment type="caution">
    <text evidence="1">The sequence shown here is derived from an EMBL/GenBank/DDBJ whole genome shotgun (WGS) entry which is preliminary data.</text>
</comment>
<evidence type="ECO:0000313" key="1">
    <source>
        <dbReference type="EMBL" id="CAB9527412.1"/>
    </source>
</evidence>
<reference evidence="1" key="1">
    <citation type="submission" date="2020-06" db="EMBL/GenBank/DDBJ databases">
        <authorList>
            <consortium name="Plant Systems Biology data submission"/>
        </authorList>
    </citation>
    <scope>NUCLEOTIDE SEQUENCE</scope>
    <source>
        <strain evidence="1">D6</strain>
    </source>
</reference>
<dbReference type="Proteomes" id="UP001153069">
    <property type="component" value="Unassembled WGS sequence"/>
</dbReference>
<dbReference type="EMBL" id="CAICTM010001989">
    <property type="protein sequence ID" value="CAB9527412.1"/>
    <property type="molecule type" value="Genomic_DNA"/>
</dbReference>
<dbReference type="AlphaFoldDB" id="A0A9N8HVR4"/>
<keyword evidence="2" id="KW-1185">Reference proteome</keyword>
<accession>A0A9N8HVR4</accession>
<proteinExistence type="predicted"/>